<name>A0A3N8P5Y0_9BURK</name>
<dbReference type="InterPro" id="IPR050194">
    <property type="entry name" value="Glycosyltransferase_grp1"/>
</dbReference>
<proteinExistence type="predicted"/>
<dbReference type="AlphaFoldDB" id="A0A3N8P5Y0"/>
<evidence type="ECO:0000259" key="1">
    <source>
        <dbReference type="Pfam" id="PF00534"/>
    </source>
</evidence>
<dbReference type="EMBL" id="QTQV01000029">
    <property type="protein sequence ID" value="RQT06648.1"/>
    <property type="molecule type" value="Genomic_DNA"/>
</dbReference>
<dbReference type="PANTHER" id="PTHR45947">
    <property type="entry name" value="SULFOQUINOVOSYL TRANSFERASE SQD2"/>
    <property type="match status" value="1"/>
</dbReference>
<gene>
    <name evidence="3" type="ORF">DF051_33465</name>
</gene>
<protein>
    <submittedName>
        <fullName evidence="3">Glycosyltransferase family 4 protein</fullName>
    </submittedName>
</protein>
<comment type="caution">
    <text evidence="3">The sequence shown here is derived from an EMBL/GenBank/DDBJ whole genome shotgun (WGS) entry which is preliminary data.</text>
</comment>
<dbReference type="PANTHER" id="PTHR45947:SF3">
    <property type="entry name" value="SULFOQUINOVOSYL TRANSFERASE SQD2"/>
    <property type="match status" value="1"/>
</dbReference>
<feature type="domain" description="Glycosyl transferase family 1" evidence="1">
    <location>
        <begin position="220"/>
        <end position="361"/>
    </location>
</feature>
<dbReference type="SUPFAM" id="SSF53756">
    <property type="entry name" value="UDP-Glycosyltransferase/glycogen phosphorylase"/>
    <property type="match status" value="1"/>
</dbReference>
<dbReference type="RefSeq" id="WP_124584543.1">
    <property type="nucleotide sequence ID" value="NZ_QTQV01000029.1"/>
</dbReference>
<dbReference type="GO" id="GO:0016757">
    <property type="term" value="F:glycosyltransferase activity"/>
    <property type="evidence" value="ECO:0007669"/>
    <property type="project" value="InterPro"/>
</dbReference>
<accession>A0A3N8P5Y0</accession>
<dbReference type="CDD" id="cd03804">
    <property type="entry name" value="GT4_WbaZ-like"/>
    <property type="match status" value="1"/>
</dbReference>
<reference evidence="3 4" key="1">
    <citation type="submission" date="2018-08" db="EMBL/GenBank/DDBJ databases">
        <title>Comparative analysis of Burkholderia isolates from Puerto Rico.</title>
        <authorList>
            <person name="Hall C."/>
            <person name="Sahl J."/>
            <person name="Wagner D."/>
        </authorList>
    </citation>
    <scope>NUCLEOTIDE SEQUENCE [LARGE SCALE GENOMIC DNA]</scope>
    <source>
        <strain evidence="3 4">Bp9025</strain>
    </source>
</reference>
<evidence type="ECO:0000313" key="3">
    <source>
        <dbReference type="EMBL" id="RQT06648.1"/>
    </source>
</evidence>
<evidence type="ECO:0000259" key="2">
    <source>
        <dbReference type="Pfam" id="PF13439"/>
    </source>
</evidence>
<feature type="domain" description="Glycosyltransferase subfamily 4-like N-terminal" evidence="2">
    <location>
        <begin position="38"/>
        <end position="214"/>
    </location>
</feature>
<sequence length="416" mass="46069">MCDATTRSQADARHTDNATGRHFSRVAVVHDWLTTYAGAEKVLAEILNIWPQADLFTVVDFLPDSEREKLRGKVATTSFIQRLPRARSAYRAYLPLMPFAIEQLDLSGYDLVISSSHAVAKGVITGPDQLHMSYVHSPIRYAWDLQHRYLNESGLATGLKGWIARAMLHYIRIWDQRTAHGVDAFVANSGFIARRIRKVYGYDAAVVYPPVDIGRFSLVTQKEDFYLTASRMVPYKCMPLIVEAFARMPERRLVVIGDGPDFERVKAAATPNVTLLGYQPDAVLVDYMQRAKAFVFAAEEDFGITPVEAQACGTPVIAYGRGGALETVIASADASTRTGLFFDRQESADIVNAVMRFEAAGGFDPRVCRANAQRFTVERFRDGLLEVMARALRNRASAAGARDMAAGSGRGEPSWS</sequence>
<dbReference type="Pfam" id="PF13439">
    <property type="entry name" value="Glyco_transf_4"/>
    <property type="match status" value="1"/>
</dbReference>
<dbReference type="Proteomes" id="UP000277921">
    <property type="component" value="Unassembled WGS sequence"/>
</dbReference>
<keyword evidence="3" id="KW-0808">Transferase</keyword>
<organism evidence="3 4">
    <name type="scientific">Burkholderia contaminans</name>
    <dbReference type="NCBI Taxonomy" id="488447"/>
    <lineage>
        <taxon>Bacteria</taxon>
        <taxon>Pseudomonadati</taxon>
        <taxon>Pseudomonadota</taxon>
        <taxon>Betaproteobacteria</taxon>
        <taxon>Burkholderiales</taxon>
        <taxon>Burkholderiaceae</taxon>
        <taxon>Burkholderia</taxon>
        <taxon>Burkholderia cepacia complex</taxon>
    </lineage>
</organism>
<dbReference type="Pfam" id="PF00534">
    <property type="entry name" value="Glycos_transf_1"/>
    <property type="match status" value="1"/>
</dbReference>
<dbReference type="InterPro" id="IPR028098">
    <property type="entry name" value="Glyco_trans_4-like_N"/>
</dbReference>
<evidence type="ECO:0000313" key="4">
    <source>
        <dbReference type="Proteomes" id="UP000277921"/>
    </source>
</evidence>
<dbReference type="Gene3D" id="3.40.50.2000">
    <property type="entry name" value="Glycogen Phosphorylase B"/>
    <property type="match status" value="2"/>
</dbReference>
<dbReference type="InterPro" id="IPR001296">
    <property type="entry name" value="Glyco_trans_1"/>
</dbReference>